<accession>A0A0A9AX75</accession>
<feature type="region of interest" description="Disordered" evidence="1">
    <location>
        <begin position="23"/>
        <end position="88"/>
    </location>
</feature>
<keyword evidence="2" id="KW-1133">Transmembrane helix</keyword>
<name>A0A0A9AX75_ARUDO</name>
<keyword evidence="2" id="KW-0472">Membrane</keyword>
<reference evidence="3" key="1">
    <citation type="submission" date="2014-09" db="EMBL/GenBank/DDBJ databases">
        <authorList>
            <person name="Magalhaes I.L.F."/>
            <person name="Oliveira U."/>
            <person name="Santos F.R."/>
            <person name="Vidigal T.H.D.A."/>
            <person name="Brescovit A.D."/>
            <person name="Santos A.J."/>
        </authorList>
    </citation>
    <scope>NUCLEOTIDE SEQUENCE</scope>
    <source>
        <tissue evidence="3">Shoot tissue taken approximately 20 cm above the soil surface</tissue>
    </source>
</reference>
<feature type="compositionally biased region" description="Low complexity" evidence="1">
    <location>
        <begin position="71"/>
        <end position="88"/>
    </location>
</feature>
<dbReference type="EMBL" id="GBRH01244375">
    <property type="protein sequence ID" value="JAD53520.1"/>
    <property type="molecule type" value="Transcribed_RNA"/>
</dbReference>
<evidence type="ECO:0000256" key="1">
    <source>
        <dbReference type="SAM" id="MobiDB-lite"/>
    </source>
</evidence>
<protein>
    <submittedName>
        <fullName evidence="3">Uncharacterized protein</fullName>
    </submittedName>
</protein>
<feature type="compositionally biased region" description="Low complexity" evidence="1">
    <location>
        <begin position="41"/>
        <end position="57"/>
    </location>
</feature>
<feature type="transmembrane region" description="Helical" evidence="2">
    <location>
        <begin position="139"/>
        <end position="160"/>
    </location>
</feature>
<reference evidence="3" key="2">
    <citation type="journal article" date="2015" name="Data Brief">
        <title>Shoot transcriptome of the giant reed, Arundo donax.</title>
        <authorList>
            <person name="Barrero R.A."/>
            <person name="Guerrero F.D."/>
            <person name="Moolhuijzen P."/>
            <person name="Goolsby J.A."/>
            <person name="Tidwell J."/>
            <person name="Bellgard S.E."/>
            <person name="Bellgard M.I."/>
        </authorList>
    </citation>
    <scope>NUCLEOTIDE SEQUENCE</scope>
    <source>
        <tissue evidence="3">Shoot tissue taken approximately 20 cm above the soil surface</tissue>
    </source>
</reference>
<dbReference type="PROSITE" id="PS51257">
    <property type="entry name" value="PROKAR_LIPOPROTEIN"/>
    <property type="match status" value="1"/>
</dbReference>
<sequence length="188" mass="20483">MEDPSRPAVWTASAASTTTCSCRSLPASAAPAPPPAPSWLRAGGAASGGTSPSSPSAKSRRPLSTPPSTMSPARSCPSSTSVSPSSTGTHLCDLLLWMEKNVYGLRLDMEIPPEYRYVDRSLMELLVQLPEFSVLELSLASYGHVFGAMVLNLLGVFTTIRRLTVDIRQREVILYLVENVWIHYWMLE</sequence>
<organism evidence="3">
    <name type="scientific">Arundo donax</name>
    <name type="common">Giant reed</name>
    <name type="synonym">Donax arundinaceus</name>
    <dbReference type="NCBI Taxonomy" id="35708"/>
    <lineage>
        <taxon>Eukaryota</taxon>
        <taxon>Viridiplantae</taxon>
        <taxon>Streptophyta</taxon>
        <taxon>Embryophyta</taxon>
        <taxon>Tracheophyta</taxon>
        <taxon>Spermatophyta</taxon>
        <taxon>Magnoliopsida</taxon>
        <taxon>Liliopsida</taxon>
        <taxon>Poales</taxon>
        <taxon>Poaceae</taxon>
        <taxon>PACMAD clade</taxon>
        <taxon>Arundinoideae</taxon>
        <taxon>Arundineae</taxon>
        <taxon>Arundo</taxon>
    </lineage>
</organism>
<evidence type="ECO:0000313" key="3">
    <source>
        <dbReference type="EMBL" id="JAD53520.1"/>
    </source>
</evidence>
<dbReference type="AlphaFoldDB" id="A0A0A9AX75"/>
<keyword evidence="2" id="KW-0812">Transmembrane</keyword>
<evidence type="ECO:0000256" key="2">
    <source>
        <dbReference type="SAM" id="Phobius"/>
    </source>
</evidence>
<proteinExistence type="predicted"/>